<feature type="transmembrane region" description="Helical" evidence="1">
    <location>
        <begin position="192"/>
        <end position="210"/>
    </location>
</feature>
<protein>
    <submittedName>
        <fullName evidence="2">Uncharacterized protein</fullName>
    </submittedName>
</protein>
<keyword evidence="1" id="KW-0472">Membrane</keyword>
<dbReference type="AlphaFoldDB" id="A0A8T3B4A8"/>
<dbReference type="EMBL" id="JAGYWB010000011">
    <property type="protein sequence ID" value="KAI0503825.1"/>
    <property type="molecule type" value="Genomic_DNA"/>
</dbReference>
<feature type="transmembrane region" description="Helical" evidence="1">
    <location>
        <begin position="160"/>
        <end position="180"/>
    </location>
</feature>
<keyword evidence="1" id="KW-0812">Transmembrane</keyword>
<evidence type="ECO:0000313" key="3">
    <source>
        <dbReference type="Proteomes" id="UP000829196"/>
    </source>
</evidence>
<reference evidence="2" key="1">
    <citation type="journal article" date="2022" name="Front. Genet.">
        <title>Chromosome-Scale Assembly of the Dendrobium nobile Genome Provides Insights Into the Molecular Mechanism of the Biosynthesis of the Medicinal Active Ingredient of Dendrobium.</title>
        <authorList>
            <person name="Xu Q."/>
            <person name="Niu S.-C."/>
            <person name="Li K.-L."/>
            <person name="Zheng P.-J."/>
            <person name="Zhang X.-J."/>
            <person name="Jia Y."/>
            <person name="Liu Y."/>
            <person name="Niu Y.-X."/>
            <person name="Yu L.-H."/>
            <person name="Chen D.-F."/>
            <person name="Zhang G.-Q."/>
        </authorList>
    </citation>
    <scope>NUCLEOTIDE SEQUENCE</scope>
    <source>
        <tissue evidence="2">Leaf</tissue>
    </source>
</reference>
<accession>A0A8T3B4A8</accession>
<comment type="caution">
    <text evidence="2">The sequence shown here is derived from an EMBL/GenBank/DDBJ whole genome shotgun (WGS) entry which is preliminary data.</text>
</comment>
<sequence length="403" mass="45476">MEPSPQGRTTLVINANTSGFINYGWPRVFCSIFKAHIVSGAFVGNVVSRMGAILHLNLNRLTSLDAKDSAIQPWLGLTSLGDSLDISSIQDHHNGDAIWNRDSYRAVIFSFLRSPSLRDDIRYRFENDVPGTDFIRNSSNQRADASGYVIRGITAPTYNLGLVYHILGGFISTSFFRITIVDQVVRTYNSDMSYFLGGFYLTLFIQGYIVEQARDIQLGGTIYTFVLDDRSGISYMSIWTRVRLRRNPMINVLKVVTLAMYCLVTRNALQVDSSKSRVIVARTGTEMILVRRSVKEIRFSADTWRVRSDRRVHLPTLESVKQLKGSSDLTLVGVKLSHLGITNHKRHQFDQSEPMSLKSGTEALLESRTLKLELQNCLQLTELMVDSSSCDETIPMRPRSPIF</sequence>
<evidence type="ECO:0000313" key="2">
    <source>
        <dbReference type="EMBL" id="KAI0503825.1"/>
    </source>
</evidence>
<keyword evidence="1" id="KW-1133">Transmembrane helix</keyword>
<name>A0A8T3B4A8_DENNO</name>
<dbReference type="Proteomes" id="UP000829196">
    <property type="component" value="Unassembled WGS sequence"/>
</dbReference>
<keyword evidence="3" id="KW-1185">Reference proteome</keyword>
<gene>
    <name evidence="2" type="ORF">KFK09_014768</name>
</gene>
<proteinExistence type="predicted"/>
<organism evidence="2 3">
    <name type="scientific">Dendrobium nobile</name>
    <name type="common">Orchid</name>
    <dbReference type="NCBI Taxonomy" id="94219"/>
    <lineage>
        <taxon>Eukaryota</taxon>
        <taxon>Viridiplantae</taxon>
        <taxon>Streptophyta</taxon>
        <taxon>Embryophyta</taxon>
        <taxon>Tracheophyta</taxon>
        <taxon>Spermatophyta</taxon>
        <taxon>Magnoliopsida</taxon>
        <taxon>Liliopsida</taxon>
        <taxon>Asparagales</taxon>
        <taxon>Orchidaceae</taxon>
        <taxon>Epidendroideae</taxon>
        <taxon>Malaxideae</taxon>
        <taxon>Dendrobiinae</taxon>
        <taxon>Dendrobium</taxon>
    </lineage>
</organism>
<evidence type="ECO:0000256" key="1">
    <source>
        <dbReference type="SAM" id="Phobius"/>
    </source>
</evidence>